<evidence type="ECO:0000313" key="11">
    <source>
        <dbReference type="Proteomes" id="UP000290900"/>
    </source>
</evidence>
<dbReference type="OrthoDB" id="546434at2759"/>
<dbReference type="PROSITE" id="PS50212">
    <property type="entry name" value="RASGEF_NTER"/>
    <property type="match status" value="1"/>
</dbReference>
<keyword evidence="1 5" id="KW-0728">SH3 domain</keyword>
<evidence type="ECO:0000259" key="9">
    <source>
        <dbReference type="PROSITE" id="PS50212"/>
    </source>
</evidence>
<name>A0A448YTC5_BRENA</name>
<keyword evidence="11" id="KW-1185">Reference proteome</keyword>
<evidence type="ECO:0000259" key="8">
    <source>
        <dbReference type="PROSITE" id="PS50009"/>
    </source>
</evidence>
<sequence length="1330" mass="149146">MSSVDPSTVAAGGSTGPLAAGNSNLTSLSALETVVATEYFSNSTIPNTLSLMADDIVYVLSKPNSQWWDGVTVDPIGTVTRGWFPPSHTKPVVDDKSGTATPVNADPSGFSSSSPGLSSGVQGGLTALLDSPSSSRQQSQSHSFNSESGDLATQQPTPIYRSHSLHFVSAEEIGSYFQTPNPSVQPTFAFTPLWLPELTTDDEFIFHNQALNVYSRDLPLLPAEEGYSSSADAPSFELPDTSKYAAGYYTVPMSLADSGSGLLQQQQQQQQQLLQGSSSSENTAQPSVTVDLVSKEGRKYDNIAHCSLSDFYLAPTDITTWDALNTYFKQCIDSALEALAKGDKKMFRNNLNFVSTTVATYQLIVRLLSEVLKSNDRSSEVSFLLKKLTSSLVQFIINGNLHLMTSSDAIDPNGKFEDDDDDDADDESEAATIVQRSFVASLAPTARPSTTSYDSTASTGSASSLAYFNQAQKDASKMLRRSLLICDVFLNVKNPYTDDTRVLPIIYARYIRDCFAAGNFSNQFLRSENDLQPEDGAKSNLLLDDDVVQKMSHDAEKIMRMLEKTTEILESPVPEKIPYPMFLEDRNIRILTAVYHSIPVIDRYLDTIESIDFTLFSMIAKLADKKSANEAAPTGVADNESTTGSDDSSNFGAPEDDPNQSFYEATTRNLRPILDEFVHLKQDLHSILSDLILDCQLLTTDDPEVFRSFTTEVEELVESGKSDPRYRNLKAEVFARGLVRVLRKRDATVFNGGVYLYEPSLKLKATLRGIPDKLSLMLLSVTQLRDQRQSILNYCSRLMNSDFNIASLFVAERHNTMVSTMSQSEYYYGRKRSSESGEQLPWFLDMDNDEKKLIYDSNGLKGGPTRALISKLVDPIRENEPHFTETFLLMFRTFTSPEALLNILLEQLNLEMPEALSYEEYGVWVEQKQHPQQKKVLTVVERLFREFWNVNYSTPVVVQRWEAWCRDPHVQDELAELGRTVLGIKDQNEYAISFETADAIHVTQIVTPLPSVLTPEIKRMRLHNLDLDSVATQITILQEEFFCRISRTELIARSYNFNKIFRRSDAISTRSIACFIKNCNQLTHFVIYMVLRQGEILERVVTIKFFVNLAEKLLELKNFSSMTAIISGLGSTSISRLKTTWSLLPKKTLSDFEKMDNLMSIGKNYSEYRNMLKFIADDGDPCLPFLGMYLSDLRFTTDGNSNYIHGDKNLVNFSKRSAICRIVNEVMQFTDRRYELKRDDNIIGYMLVMFGNLPDDETLYEMSLKWEPRVSLLTEEQDGHHGRRAKGSRTSAGSSVFSRVTHAAKKMNSTSSQGNKMARKRYSTRAAYGI</sequence>
<keyword evidence="3 4" id="KW-0344">Guanine-nucleotide releasing factor</keyword>
<dbReference type="SMART" id="SM00147">
    <property type="entry name" value="RasGEF"/>
    <property type="match status" value="1"/>
</dbReference>
<dbReference type="InterPro" id="IPR023578">
    <property type="entry name" value="Ras_GEF_dom_sf"/>
</dbReference>
<dbReference type="PANTHER" id="PTHR23113">
    <property type="entry name" value="GUANINE NUCLEOTIDE EXCHANGE FACTOR"/>
    <property type="match status" value="1"/>
</dbReference>
<feature type="compositionally biased region" description="Low complexity" evidence="6">
    <location>
        <begin position="260"/>
        <end position="280"/>
    </location>
</feature>
<dbReference type="Gene3D" id="2.30.30.40">
    <property type="entry name" value="SH3 Domains"/>
    <property type="match status" value="1"/>
</dbReference>
<dbReference type="CDD" id="cd00155">
    <property type="entry name" value="RasGEF"/>
    <property type="match status" value="1"/>
</dbReference>
<dbReference type="SMART" id="SM00326">
    <property type="entry name" value="SH3"/>
    <property type="match status" value="1"/>
</dbReference>
<evidence type="ECO:0000256" key="5">
    <source>
        <dbReference type="PROSITE-ProRule" id="PRU00192"/>
    </source>
</evidence>
<feature type="region of interest" description="Disordered" evidence="6">
    <location>
        <begin position="630"/>
        <end position="661"/>
    </location>
</feature>
<feature type="region of interest" description="Disordered" evidence="6">
    <location>
        <begin position="1"/>
        <end position="22"/>
    </location>
</feature>
<dbReference type="Proteomes" id="UP000290900">
    <property type="component" value="Unassembled WGS sequence"/>
</dbReference>
<dbReference type="InterPro" id="IPR036028">
    <property type="entry name" value="SH3-like_dom_sf"/>
</dbReference>
<feature type="compositionally biased region" description="Low complexity" evidence="6">
    <location>
        <begin position="131"/>
        <end position="146"/>
    </location>
</feature>
<feature type="domain" description="N-terminal Ras-GEF" evidence="9">
    <location>
        <begin position="856"/>
        <end position="989"/>
    </location>
</feature>
<reference evidence="10 11" key="1">
    <citation type="submission" date="2018-12" db="EMBL/GenBank/DDBJ databases">
        <authorList>
            <person name="Tiukova I."/>
            <person name="Dainat J."/>
        </authorList>
    </citation>
    <scope>NUCLEOTIDE SEQUENCE [LARGE SCALE GENOMIC DNA]</scope>
</reference>
<feature type="region of interest" description="Disordered" evidence="6">
    <location>
        <begin position="81"/>
        <end position="155"/>
    </location>
</feature>
<evidence type="ECO:0000256" key="6">
    <source>
        <dbReference type="SAM" id="MobiDB-lite"/>
    </source>
</evidence>
<dbReference type="GO" id="GO:0005085">
    <property type="term" value="F:guanyl-nucleotide exchange factor activity"/>
    <property type="evidence" value="ECO:0007669"/>
    <property type="project" value="UniProtKB-KW"/>
</dbReference>
<evidence type="ECO:0000256" key="2">
    <source>
        <dbReference type="ARBA" id="ARBA00022618"/>
    </source>
</evidence>
<feature type="region of interest" description="Disordered" evidence="6">
    <location>
        <begin position="260"/>
        <end position="287"/>
    </location>
</feature>
<evidence type="ECO:0000259" key="7">
    <source>
        <dbReference type="PROSITE" id="PS50002"/>
    </source>
</evidence>
<evidence type="ECO:0000313" key="10">
    <source>
        <dbReference type="EMBL" id="VEU24147.1"/>
    </source>
</evidence>
<dbReference type="PANTHER" id="PTHR23113:SF368">
    <property type="entry name" value="CELL DIVISION CONTROL PROTEIN 25"/>
    <property type="match status" value="1"/>
</dbReference>
<dbReference type="InterPro" id="IPR001895">
    <property type="entry name" value="RASGEF_cat_dom"/>
</dbReference>
<dbReference type="PROSITE" id="PS50002">
    <property type="entry name" value="SH3"/>
    <property type="match status" value="1"/>
</dbReference>
<dbReference type="InterPro" id="IPR000651">
    <property type="entry name" value="Ras-like_Gua-exchang_fac_N"/>
</dbReference>
<dbReference type="GO" id="GO:0005886">
    <property type="term" value="C:plasma membrane"/>
    <property type="evidence" value="ECO:0007669"/>
    <property type="project" value="TreeGrafter"/>
</dbReference>
<feature type="compositionally biased region" description="Polar residues" evidence="6">
    <location>
        <begin position="1288"/>
        <end position="1298"/>
    </location>
</feature>
<dbReference type="InterPro" id="IPR036964">
    <property type="entry name" value="RASGEF_cat_dom_sf"/>
</dbReference>
<dbReference type="FunCoup" id="A0A448YTC5">
    <property type="interactions" value="278"/>
</dbReference>
<organism evidence="10 11">
    <name type="scientific">Brettanomyces naardenensis</name>
    <name type="common">Yeast</name>
    <dbReference type="NCBI Taxonomy" id="13370"/>
    <lineage>
        <taxon>Eukaryota</taxon>
        <taxon>Fungi</taxon>
        <taxon>Dikarya</taxon>
        <taxon>Ascomycota</taxon>
        <taxon>Saccharomycotina</taxon>
        <taxon>Pichiomycetes</taxon>
        <taxon>Pichiales</taxon>
        <taxon>Pichiaceae</taxon>
        <taxon>Brettanomyces</taxon>
    </lineage>
</organism>
<dbReference type="SUPFAM" id="SSF50044">
    <property type="entry name" value="SH3-domain"/>
    <property type="match status" value="1"/>
</dbReference>
<dbReference type="InParanoid" id="A0A448YTC5"/>
<dbReference type="Gene3D" id="1.10.840.10">
    <property type="entry name" value="Ras guanine-nucleotide exchange factors catalytic domain"/>
    <property type="match status" value="1"/>
</dbReference>
<dbReference type="Pfam" id="PF00617">
    <property type="entry name" value="RasGEF"/>
    <property type="match status" value="1"/>
</dbReference>
<evidence type="ECO:0000256" key="3">
    <source>
        <dbReference type="ARBA" id="ARBA00022658"/>
    </source>
</evidence>
<gene>
    <name evidence="10" type="ORF">BRENAR_LOCUS4875</name>
</gene>
<dbReference type="GO" id="GO:0007265">
    <property type="term" value="P:Ras protein signal transduction"/>
    <property type="evidence" value="ECO:0007669"/>
    <property type="project" value="TreeGrafter"/>
</dbReference>
<keyword evidence="2" id="KW-0131">Cell cycle</keyword>
<feature type="compositionally biased region" description="Polar residues" evidence="6">
    <location>
        <begin position="639"/>
        <end position="651"/>
    </location>
</feature>
<feature type="domain" description="SH3" evidence="7">
    <location>
        <begin position="29"/>
        <end position="94"/>
    </location>
</feature>
<dbReference type="Pfam" id="PF00618">
    <property type="entry name" value="RasGEF_N"/>
    <property type="match status" value="1"/>
</dbReference>
<dbReference type="InterPro" id="IPR001452">
    <property type="entry name" value="SH3_domain"/>
</dbReference>
<dbReference type="PROSITE" id="PS50009">
    <property type="entry name" value="RASGEF_CAT"/>
    <property type="match status" value="1"/>
</dbReference>
<proteinExistence type="predicted"/>
<dbReference type="STRING" id="13370.A0A448YTC5"/>
<dbReference type="InterPro" id="IPR008937">
    <property type="entry name" value="Ras-like_GEF"/>
</dbReference>
<feature type="region of interest" description="Disordered" evidence="6">
    <location>
        <begin position="1275"/>
        <end position="1330"/>
    </location>
</feature>
<dbReference type="Gene3D" id="1.20.870.10">
    <property type="entry name" value="Son of sevenless (SoS) protein Chain: S domain 1"/>
    <property type="match status" value="1"/>
</dbReference>
<evidence type="ECO:0000256" key="1">
    <source>
        <dbReference type="ARBA" id="ARBA00022443"/>
    </source>
</evidence>
<feature type="compositionally biased region" description="Low complexity" evidence="6">
    <location>
        <begin position="108"/>
        <end position="120"/>
    </location>
</feature>
<dbReference type="SMART" id="SM00229">
    <property type="entry name" value="RasGEFN"/>
    <property type="match status" value="1"/>
</dbReference>
<keyword evidence="2" id="KW-0132">Cell division</keyword>
<feature type="domain" description="Ras-GEF" evidence="8">
    <location>
        <begin position="1026"/>
        <end position="1269"/>
    </location>
</feature>
<dbReference type="EMBL" id="CAACVR010000075">
    <property type="protein sequence ID" value="VEU24147.1"/>
    <property type="molecule type" value="Genomic_DNA"/>
</dbReference>
<accession>A0A448YTC5</accession>
<protein>
    <submittedName>
        <fullName evidence="10">DEKNAAC105397</fullName>
    </submittedName>
</protein>
<dbReference type="CDD" id="cd06224">
    <property type="entry name" value="REM"/>
    <property type="match status" value="1"/>
</dbReference>
<dbReference type="GO" id="GO:0051301">
    <property type="term" value="P:cell division"/>
    <property type="evidence" value="ECO:0007669"/>
    <property type="project" value="UniProtKB-KW"/>
</dbReference>
<dbReference type="SUPFAM" id="SSF48366">
    <property type="entry name" value="Ras GEF"/>
    <property type="match status" value="1"/>
</dbReference>
<evidence type="ECO:0000256" key="4">
    <source>
        <dbReference type="PROSITE-ProRule" id="PRU00168"/>
    </source>
</evidence>